<sequence length="131" mass="15353">MKRKFTGEEMADINLFIVKDYINLQQLPENVNMTISQIQKLNFNKEKKTVGHILNYGLFTSVAPNLFPSNSLFDYVANDCVSPIIIIDDNGNRYRINHIYWQMVTMLPDDIFPIKVFVDEKHTWINNLINQ</sequence>
<organism evidence="1">
    <name type="scientific">viral metagenome</name>
    <dbReference type="NCBI Taxonomy" id="1070528"/>
    <lineage>
        <taxon>unclassified sequences</taxon>
        <taxon>metagenomes</taxon>
        <taxon>organismal metagenomes</taxon>
    </lineage>
</organism>
<evidence type="ECO:0000313" key="1">
    <source>
        <dbReference type="EMBL" id="QHT00078.1"/>
    </source>
</evidence>
<accession>A0A6C0C668</accession>
<dbReference type="AlphaFoldDB" id="A0A6C0C668"/>
<protein>
    <submittedName>
        <fullName evidence="1">Uncharacterized protein</fullName>
    </submittedName>
</protein>
<reference evidence="1" key="1">
    <citation type="journal article" date="2020" name="Nature">
        <title>Giant virus diversity and host interactions through global metagenomics.</title>
        <authorList>
            <person name="Schulz F."/>
            <person name="Roux S."/>
            <person name="Paez-Espino D."/>
            <person name="Jungbluth S."/>
            <person name="Walsh D.A."/>
            <person name="Denef V.J."/>
            <person name="McMahon K.D."/>
            <person name="Konstantinidis K.T."/>
            <person name="Eloe-Fadrosh E.A."/>
            <person name="Kyrpides N.C."/>
            <person name="Woyke T."/>
        </authorList>
    </citation>
    <scope>NUCLEOTIDE SEQUENCE</scope>
    <source>
        <strain evidence="1">GVMAG-M-3300020192-26</strain>
    </source>
</reference>
<dbReference type="EMBL" id="MN739352">
    <property type="protein sequence ID" value="QHT00078.1"/>
    <property type="molecule type" value="Genomic_DNA"/>
</dbReference>
<name>A0A6C0C668_9ZZZZ</name>
<proteinExistence type="predicted"/>